<keyword evidence="3" id="KW-1185">Reference proteome</keyword>
<gene>
    <name evidence="2" type="ORF">Salmuc_05272</name>
</gene>
<accession>S9Q9R0</accession>
<sequence>MTAGRSRCADRPARHPVTCIRAARRPGAVPGRGPLVRIWNKKKSQ</sequence>
<protein>
    <submittedName>
        <fullName evidence="2">Uncharacterized protein</fullName>
    </submittedName>
</protein>
<reference evidence="3" key="1">
    <citation type="journal article" date="2014" name="Stand. Genomic Sci.">
        <title>Genome sequence of the exopolysaccharide-producing Salipiger mucosus type strain (DSM 16094(T)), a moderately halophilic member of the Roseobacter clade.</title>
        <authorList>
            <person name="Riedel T."/>
            <person name="Spring S."/>
            <person name="Fiebig A."/>
            <person name="Petersen J."/>
            <person name="Kyrpides N.C."/>
            <person name="Goker M."/>
            <person name="Klenk H.P."/>
        </authorList>
    </citation>
    <scope>NUCLEOTIDE SEQUENCE [LARGE SCALE GENOMIC DNA]</scope>
    <source>
        <strain evidence="3">DSM 16094</strain>
    </source>
</reference>
<organism evidence="2 3">
    <name type="scientific">Salipiger mucosus DSM 16094</name>
    <dbReference type="NCBI Taxonomy" id="1123237"/>
    <lineage>
        <taxon>Bacteria</taxon>
        <taxon>Pseudomonadati</taxon>
        <taxon>Pseudomonadota</taxon>
        <taxon>Alphaproteobacteria</taxon>
        <taxon>Rhodobacterales</taxon>
        <taxon>Roseobacteraceae</taxon>
        <taxon>Salipiger</taxon>
    </lineage>
</organism>
<proteinExistence type="predicted"/>
<dbReference type="Proteomes" id="UP000015347">
    <property type="component" value="Unassembled WGS sequence"/>
</dbReference>
<dbReference type="AlphaFoldDB" id="S9Q9R0"/>
<feature type="region of interest" description="Disordered" evidence="1">
    <location>
        <begin position="24"/>
        <end position="45"/>
    </location>
</feature>
<dbReference type="HOGENOM" id="CLU_3205061_0_0_5"/>
<evidence type="ECO:0000313" key="3">
    <source>
        <dbReference type="Proteomes" id="UP000015347"/>
    </source>
</evidence>
<evidence type="ECO:0000256" key="1">
    <source>
        <dbReference type="SAM" id="MobiDB-lite"/>
    </source>
</evidence>
<comment type="caution">
    <text evidence="2">The sequence shown here is derived from an EMBL/GenBank/DDBJ whole genome shotgun (WGS) entry which is preliminary data.</text>
</comment>
<name>S9Q9R0_9RHOB</name>
<dbReference type="EMBL" id="APVH01000044">
    <property type="protein sequence ID" value="EPX76732.1"/>
    <property type="molecule type" value="Genomic_DNA"/>
</dbReference>
<evidence type="ECO:0000313" key="2">
    <source>
        <dbReference type="EMBL" id="EPX76732.1"/>
    </source>
</evidence>
<feature type="compositionally biased region" description="Low complexity" evidence="1">
    <location>
        <begin position="25"/>
        <end position="37"/>
    </location>
</feature>